<protein>
    <submittedName>
        <fullName evidence="7">Lysophospholipid acyltransferase family protein</fullName>
    </submittedName>
</protein>
<evidence type="ECO:0000313" key="7">
    <source>
        <dbReference type="EMBL" id="MEY8042974.1"/>
    </source>
</evidence>
<dbReference type="InterPro" id="IPR002123">
    <property type="entry name" value="Plipid/glycerol_acylTrfase"/>
</dbReference>
<evidence type="ECO:0000313" key="8">
    <source>
        <dbReference type="Proteomes" id="UP001564626"/>
    </source>
</evidence>
<dbReference type="Proteomes" id="UP001564626">
    <property type="component" value="Unassembled WGS sequence"/>
</dbReference>
<name>A0ABV4CQF2_9PSEU</name>
<accession>A0ABV4CQF2</accession>
<evidence type="ECO:0000256" key="5">
    <source>
        <dbReference type="ARBA" id="ARBA00023315"/>
    </source>
</evidence>
<dbReference type="PANTHER" id="PTHR10434:SF64">
    <property type="entry name" value="1-ACYL-SN-GLYCEROL-3-PHOSPHATE ACYLTRANSFERASE-RELATED"/>
    <property type="match status" value="1"/>
</dbReference>
<dbReference type="PANTHER" id="PTHR10434">
    <property type="entry name" value="1-ACYL-SN-GLYCEROL-3-PHOSPHATE ACYLTRANSFERASE"/>
    <property type="match status" value="1"/>
</dbReference>
<keyword evidence="8" id="KW-1185">Reference proteome</keyword>
<dbReference type="EMBL" id="JBGEHV010000072">
    <property type="protein sequence ID" value="MEY8042974.1"/>
    <property type="molecule type" value="Genomic_DNA"/>
</dbReference>
<evidence type="ECO:0000256" key="2">
    <source>
        <dbReference type="ARBA" id="ARBA00022516"/>
    </source>
</evidence>
<reference evidence="7 8" key="1">
    <citation type="submission" date="2024-08" db="EMBL/GenBank/DDBJ databases">
        <title>Genome mining of Saccharopolyspora cebuensis PGLac3 from Nigerian medicinal plant.</title>
        <authorList>
            <person name="Ezeobiora C.E."/>
            <person name="Igbokwe N.H."/>
            <person name="Amin D.H."/>
            <person name="Mendie U.E."/>
        </authorList>
    </citation>
    <scope>NUCLEOTIDE SEQUENCE [LARGE SCALE GENOMIC DNA]</scope>
    <source>
        <strain evidence="7 8">PGLac3</strain>
    </source>
</reference>
<sequence length="285" mass="30927">MNKTNQYFPEHPCDLRCLPEDEDEVEVVGEVRFLLRRLAMRALYPAAWCAGVLGAALPRSAGAALFRWWARAWLAASGVRVRISGELGSDPVLLIANHVSYFDALAFVAARPCTITAAHDMRADRFLGRFLSAAGTIYLERDRLSALRRFVGEVAEELRSGRCVVAFPEGRIRCSAPGGAFAPTVLQAAVDAGVPVRPVLLWCERPDGRPTSRLSWLGDEGLHDSLRRVQRMRGAAVRVQVLPDLDPGLGRAELARRADAALAEAGAHLPDTCISGPALARGGVR</sequence>
<evidence type="ECO:0000256" key="1">
    <source>
        <dbReference type="ARBA" id="ARBA00005189"/>
    </source>
</evidence>
<keyword evidence="5 7" id="KW-0012">Acyltransferase</keyword>
<dbReference type="RefSeq" id="WP_345359403.1">
    <property type="nucleotide sequence ID" value="NZ_BAABII010000004.1"/>
</dbReference>
<dbReference type="Pfam" id="PF01553">
    <property type="entry name" value="Acyltransferase"/>
    <property type="match status" value="1"/>
</dbReference>
<dbReference type="CDD" id="cd07989">
    <property type="entry name" value="LPLAT_AGPAT-like"/>
    <property type="match status" value="1"/>
</dbReference>
<feature type="domain" description="Phospholipid/glycerol acyltransferase" evidence="6">
    <location>
        <begin position="92"/>
        <end position="204"/>
    </location>
</feature>
<dbReference type="SMART" id="SM00563">
    <property type="entry name" value="PlsC"/>
    <property type="match status" value="1"/>
</dbReference>
<dbReference type="GO" id="GO:0016746">
    <property type="term" value="F:acyltransferase activity"/>
    <property type="evidence" value="ECO:0007669"/>
    <property type="project" value="UniProtKB-KW"/>
</dbReference>
<keyword evidence="2" id="KW-0444">Lipid biosynthesis</keyword>
<evidence type="ECO:0000256" key="3">
    <source>
        <dbReference type="ARBA" id="ARBA00022679"/>
    </source>
</evidence>
<gene>
    <name evidence="7" type="ORF">AB8O55_26500</name>
</gene>
<evidence type="ECO:0000256" key="4">
    <source>
        <dbReference type="ARBA" id="ARBA00023098"/>
    </source>
</evidence>
<keyword evidence="4" id="KW-0443">Lipid metabolism</keyword>
<keyword evidence="3" id="KW-0808">Transferase</keyword>
<proteinExistence type="predicted"/>
<comment type="caution">
    <text evidence="7">The sequence shown here is derived from an EMBL/GenBank/DDBJ whole genome shotgun (WGS) entry which is preliminary data.</text>
</comment>
<comment type="pathway">
    <text evidence="1">Lipid metabolism.</text>
</comment>
<evidence type="ECO:0000259" key="6">
    <source>
        <dbReference type="SMART" id="SM00563"/>
    </source>
</evidence>
<organism evidence="7 8">
    <name type="scientific">Saccharopolyspora cebuensis</name>
    <dbReference type="NCBI Taxonomy" id="418759"/>
    <lineage>
        <taxon>Bacteria</taxon>
        <taxon>Bacillati</taxon>
        <taxon>Actinomycetota</taxon>
        <taxon>Actinomycetes</taxon>
        <taxon>Pseudonocardiales</taxon>
        <taxon>Pseudonocardiaceae</taxon>
        <taxon>Saccharopolyspora</taxon>
    </lineage>
</organism>
<dbReference type="SUPFAM" id="SSF69593">
    <property type="entry name" value="Glycerol-3-phosphate (1)-acyltransferase"/>
    <property type="match status" value="1"/>
</dbReference>